<accession>A0A166RDI8</accession>
<dbReference type="PATRIC" id="fig|1705578.3.peg.2336"/>
<evidence type="ECO:0000313" key="3">
    <source>
        <dbReference type="Proteomes" id="UP000077384"/>
    </source>
</evidence>
<evidence type="ECO:0000313" key="4">
    <source>
        <dbReference type="Proteomes" id="UP000093694"/>
    </source>
</evidence>
<reference evidence="1 3" key="1">
    <citation type="journal article" date="2015" name="Biotechnol. Bioeng.">
        <title>Genome sequence and phenotypic characterization of Caulobacter segnis.</title>
        <authorList>
            <person name="Patel S."/>
            <person name="Fletcher B."/>
            <person name="Scott D.C."/>
            <person name="Ely B."/>
        </authorList>
    </citation>
    <scope>NUCLEOTIDE SEQUENCE [LARGE SCALE GENOMIC DNA]</scope>
    <source>
        <strain evidence="1 3">PS02</strain>
    </source>
</reference>
<sequence length="307" mass="33765">MANAINYVTLFMAALDAQITQQATSGWMEKNAGQVIYNGGKEIKIPKISIDGLGNYDREGGYPGGTVGLDYETMTMTMDRGKQFLLDSMDVNESNFVVNASTVMSEFQRLKVIPEIDAYRYSKIAALAISKSKASGGYTPVVDDVFTKIKTDIANVQDAVGDVPLVITMSRTTKNVLDMSKEITRQLAIDNFQSGQYNTKVSMIDDCPIIPVPSARLKTAYVFNDGKTAGQTAGGFTPDASAKNINWIICAQNVPIAVSKTDNMKIFAPEQVQGHDGYLMDYRKYHDLWIPDNKFDALFVNIKEALS</sequence>
<protein>
    <recommendedName>
        <fullName evidence="5">Prophage protein</fullName>
    </recommendedName>
</protein>
<dbReference type="EMBL" id="LROR01000023">
    <property type="protein sequence ID" value="OBR97451.1"/>
    <property type="molecule type" value="Genomic_DNA"/>
</dbReference>
<reference evidence="2 4" key="2">
    <citation type="journal article" date="2016" name="Front. Microbiol.">
        <title>Industrial Acetogenic Biocatalysts: A Comparative Metabolic and Genomic Analysis.</title>
        <authorList>
            <person name="Bengelsdorf F."/>
            <person name="Poehlein A."/>
            <person name="Sonja S."/>
            <person name="Erz C."/>
            <person name="Hummel T."/>
            <person name="Hoffmeister S."/>
            <person name="Daniel R."/>
            <person name="Durre P."/>
        </authorList>
    </citation>
    <scope>NUCLEOTIDE SEQUENCE [LARGE SCALE GENOMIC DNA]</scope>
    <source>
        <strain evidence="2 4">PTA-10522</strain>
    </source>
</reference>
<comment type="caution">
    <text evidence="1">The sequence shown here is derived from an EMBL/GenBank/DDBJ whole genome shotgun (WGS) entry which is preliminary data.</text>
</comment>
<keyword evidence="4" id="KW-1185">Reference proteome</keyword>
<evidence type="ECO:0000313" key="1">
    <source>
        <dbReference type="EMBL" id="OAA90713.1"/>
    </source>
</evidence>
<dbReference type="Proteomes" id="UP000093694">
    <property type="component" value="Unassembled WGS sequence"/>
</dbReference>
<dbReference type="EMBL" id="LITQ01000030">
    <property type="protein sequence ID" value="OAA90713.1"/>
    <property type="molecule type" value="Genomic_DNA"/>
</dbReference>
<dbReference type="RefSeq" id="WP_063602047.1">
    <property type="nucleotide sequence ID" value="NZ_LITQ01000030.1"/>
</dbReference>
<dbReference type="Proteomes" id="UP000077384">
    <property type="component" value="Unassembled WGS sequence"/>
</dbReference>
<evidence type="ECO:0000313" key="2">
    <source>
        <dbReference type="EMBL" id="OBR97451.1"/>
    </source>
</evidence>
<evidence type="ECO:0008006" key="5">
    <source>
        <dbReference type="Google" id="ProtNLM"/>
    </source>
</evidence>
<gene>
    <name evidence="2" type="ORF">CLCOS_03070</name>
    <name evidence="1" type="ORF">WX73_02078</name>
</gene>
<proteinExistence type="predicted"/>
<name>A0A166RDI8_9CLOT</name>
<dbReference type="AlphaFoldDB" id="A0A166RDI8"/>
<organism evidence="1 3">
    <name type="scientific">Clostridium coskatii</name>
    <dbReference type="NCBI Taxonomy" id="1705578"/>
    <lineage>
        <taxon>Bacteria</taxon>
        <taxon>Bacillati</taxon>
        <taxon>Bacillota</taxon>
        <taxon>Clostridia</taxon>
        <taxon>Eubacteriales</taxon>
        <taxon>Clostridiaceae</taxon>
        <taxon>Clostridium</taxon>
    </lineage>
</organism>